<dbReference type="InterPro" id="IPR003961">
    <property type="entry name" value="FN3_dom"/>
</dbReference>
<dbReference type="InterPro" id="IPR013783">
    <property type="entry name" value="Ig-like_fold"/>
</dbReference>
<dbReference type="SMART" id="SM00408">
    <property type="entry name" value="IGc2"/>
    <property type="match status" value="4"/>
</dbReference>
<dbReference type="CDD" id="cd00063">
    <property type="entry name" value="FN3"/>
    <property type="match status" value="1"/>
</dbReference>
<proteinExistence type="predicted"/>
<evidence type="ECO:0000256" key="3">
    <source>
        <dbReference type="ARBA" id="ARBA00023157"/>
    </source>
</evidence>
<dbReference type="InterPro" id="IPR003599">
    <property type="entry name" value="Ig_sub"/>
</dbReference>
<feature type="domain" description="Ig-like" evidence="6">
    <location>
        <begin position="463"/>
        <end position="544"/>
    </location>
</feature>
<feature type="domain" description="Ig-like" evidence="6">
    <location>
        <begin position="366"/>
        <end position="452"/>
    </location>
</feature>
<comment type="caution">
    <text evidence="7">The sequence shown here is derived from an EMBL/GenBank/DDBJ whole genome shotgun (WGS) entry which is preliminary data.</text>
</comment>
<evidence type="ECO:0000256" key="4">
    <source>
        <dbReference type="SAM" id="MobiDB-lite"/>
    </source>
</evidence>
<name>A0ABD2XF38_9HYME</name>
<evidence type="ECO:0000256" key="5">
    <source>
        <dbReference type="SAM" id="Phobius"/>
    </source>
</evidence>
<reference evidence="7 8" key="1">
    <citation type="journal article" date="2024" name="bioRxiv">
        <title>A reference genome for Trichogramma kaykai: A tiny desert-dwelling parasitoid wasp with competing sex-ratio distorters.</title>
        <authorList>
            <person name="Culotta J."/>
            <person name="Lindsey A.R."/>
        </authorList>
    </citation>
    <scope>NUCLEOTIDE SEQUENCE [LARGE SCALE GENOMIC DNA]</scope>
    <source>
        <strain evidence="7 8">KSX58</strain>
    </source>
</reference>
<feature type="domain" description="Ig-like" evidence="6">
    <location>
        <begin position="259"/>
        <end position="346"/>
    </location>
</feature>
<keyword evidence="8" id="KW-1185">Reference proteome</keyword>
<dbReference type="SMART" id="SM00409">
    <property type="entry name" value="IG"/>
    <property type="match status" value="5"/>
</dbReference>
<accession>A0ABD2XF38</accession>
<comment type="subcellular location">
    <subcellularLocation>
        <location evidence="1">Membrane</location>
        <topology evidence="1">Single-pass membrane protein</topology>
    </subcellularLocation>
</comment>
<dbReference type="Gene3D" id="2.60.40.10">
    <property type="entry name" value="Immunoglobulins"/>
    <property type="match status" value="5"/>
</dbReference>
<keyword evidence="5" id="KW-0812">Transmembrane</keyword>
<dbReference type="InterPro" id="IPR013151">
    <property type="entry name" value="Immunoglobulin_dom"/>
</dbReference>
<sequence length="936" mass="102946">MSSIVNMSSDWPGAPWGDWARARGSKERERKGEESVCERRRSPLFRVDTPRVRYTVATDAAAAVAAAITTTTNTTGCNTCSQVDVRGKPITEARHQSTLFGQRAYFRTSIQEPAVLVLDDIKRHDAAVYRCRVDFHRGQSRSVRYNLTVIVPPEQPQIFDKWGRTMNGTSSPYEEGETLSLTCHVTGGRPEPTVRWYINGKLKDDESYERTAGDVIEKKLTVKSLNRSHLFSNFTCQAQNTHLVEPKQVYVILDLNLKPLTVKIRKNIGQGVEGESLKAGERYEVECETTGSRPPAVITWYKGKRHLKRVKEEKSTINTENRTISRVEFEPGVDDDGKSVTCRAENPNVTGLFLETSWRIDVVYAPIVSLRLGSTLNAEDIKEGDDVYFECQIKANPPWSKLTWIHNGVVLTHNTSARIIWSNQSLVLQSVTRNSAGLYVCAATNSIQETKSEPLEFRVKYAPVCKEDRIVVVGASRGESLKIACRVEADPPILSFRWKFNNSGETLEVSTKRFSVEPSKGLSVLTYVPNTELDYGTLSCWAENVVGIQAKPCLFQLVAAGKPFPVRNCSLANQTYTSVEVKCYPGYDGGLPQEFVLEVYHGDLDSLVRLRPLYNVTAKNEPFFVLSGLQASVDAGVHVAVYAVNAKGRSESVVLGEVTFRDAEKRTGQDAGMSLSPLLGVLIGALITLGSIVLALIVRARRERVTADSSDKSAACMTASGSSSQATMRHEKSAAAAAAAAELSDFPSHHLHQHNQYQLQHSHQYHNSNNQQYQLQNQLEIQLQQQTVETDPDVIPTNKFEGNLMEVSPPSYPGSIGGNESGYSLVGQWVTPGPTPSIDELCHKFQGRPTELRLPSRSASGSLMGGGAITTTTTSTTSSHHHQLIMQKLQAAPNATSLTNVSNSAGGPCVVVAGECLDGEAIKRRLMANRLPESCV</sequence>
<feature type="compositionally biased region" description="Basic and acidic residues" evidence="4">
    <location>
        <begin position="20"/>
        <end position="39"/>
    </location>
</feature>
<dbReference type="InterPro" id="IPR003598">
    <property type="entry name" value="Ig_sub2"/>
</dbReference>
<feature type="region of interest" description="Disordered" evidence="4">
    <location>
        <begin position="708"/>
        <end position="741"/>
    </location>
</feature>
<dbReference type="InterPro" id="IPR036179">
    <property type="entry name" value="Ig-like_dom_sf"/>
</dbReference>
<organism evidence="7 8">
    <name type="scientific">Trichogramma kaykai</name>
    <dbReference type="NCBI Taxonomy" id="54128"/>
    <lineage>
        <taxon>Eukaryota</taxon>
        <taxon>Metazoa</taxon>
        <taxon>Ecdysozoa</taxon>
        <taxon>Arthropoda</taxon>
        <taxon>Hexapoda</taxon>
        <taxon>Insecta</taxon>
        <taxon>Pterygota</taxon>
        <taxon>Neoptera</taxon>
        <taxon>Endopterygota</taxon>
        <taxon>Hymenoptera</taxon>
        <taxon>Apocrita</taxon>
        <taxon>Proctotrupomorpha</taxon>
        <taxon>Chalcidoidea</taxon>
        <taxon>Trichogrammatidae</taxon>
        <taxon>Trichogramma</taxon>
    </lineage>
</organism>
<dbReference type="Pfam" id="PF08205">
    <property type="entry name" value="C2-set_2"/>
    <property type="match status" value="1"/>
</dbReference>
<dbReference type="InterPro" id="IPR007110">
    <property type="entry name" value="Ig-like_dom"/>
</dbReference>
<dbReference type="InterPro" id="IPR013162">
    <property type="entry name" value="CD80_C2-set"/>
</dbReference>
<feature type="region of interest" description="Disordered" evidence="4">
    <location>
        <begin position="15"/>
        <end position="39"/>
    </location>
</feature>
<protein>
    <recommendedName>
        <fullName evidence="6">Ig-like domain-containing protein</fullName>
    </recommendedName>
</protein>
<feature type="domain" description="Ig-like" evidence="6">
    <location>
        <begin position="156"/>
        <end position="250"/>
    </location>
</feature>
<dbReference type="EMBL" id="JBJJXI010000028">
    <property type="protein sequence ID" value="KAL3403831.1"/>
    <property type="molecule type" value="Genomic_DNA"/>
</dbReference>
<dbReference type="AlphaFoldDB" id="A0ABD2XF38"/>
<dbReference type="PROSITE" id="PS50835">
    <property type="entry name" value="IG_LIKE"/>
    <property type="match status" value="4"/>
</dbReference>
<dbReference type="SUPFAM" id="SSF48726">
    <property type="entry name" value="Immunoglobulin"/>
    <property type="match status" value="5"/>
</dbReference>
<dbReference type="Proteomes" id="UP001627154">
    <property type="component" value="Unassembled WGS sequence"/>
</dbReference>
<evidence type="ECO:0000313" key="7">
    <source>
        <dbReference type="EMBL" id="KAL3403831.1"/>
    </source>
</evidence>
<dbReference type="Pfam" id="PF00047">
    <property type="entry name" value="ig"/>
    <property type="match status" value="1"/>
</dbReference>
<evidence type="ECO:0000256" key="2">
    <source>
        <dbReference type="ARBA" id="ARBA00023136"/>
    </source>
</evidence>
<evidence type="ECO:0000259" key="6">
    <source>
        <dbReference type="PROSITE" id="PS50835"/>
    </source>
</evidence>
<dbReference type="PANTHER" id="PTHR23278:SF31">
    <property type="entry name" value="SIDESTEP II, ISOFORM A"/>
    <property type="match status" value="1"/>
</dbReference>
<keyword evidence="5" id="KW-1133">Transmembrane helix</keyword>
<evidence type="ECO:0000313" key="8">
    <source>
        <dbReference type="Proteomes" id="UP001627154"/>
    </source>
</evidence>
<evidence type="ECO:0000256" key="1">
    <source>
        <dbReference type="ARBA" id="ARBA00004167"/>
    </source>
</evidence>
<gene>
    <name evidence="7" type="ORF">TKK_003503</name>
</gene>
<dbReference type="PANTHER" id="PTHR23278">
    <property type="entry name" value="SIDESTEP PROTEIN"/>
    <property type="match status" value="1"/>
</dbReference>
<dbReference type="CDD" id="cd00096">
    <property type="entry name" value="Ig"/>
    <property type="match status" value="1"/>
</dbReference>
<dbReference type="GO" id="GO:0016020">
    <property type="term" value="C:membrane"/>
    <property type="evidence" value="ECO:0007669"/>
    <property type="project" value="UniProtKB-SubCell"/>
</dbReference>
<keyword evidence="3" id="KW-1015">Disulfide bond</keyword>
<keyword evidence="2 5" id="KW-0472">Membrane</keyword>
<feature type="transmembrane region" description="Helical" evidence="5">
    <location>
        <begin position="675"/>
        <end position="698"/>
    </location>
</feature>
<dbReference type="Pfam" id="PF13927">
    <property type="entry name" value="Ig_3"/>
    <property type="match status" value="2"/>
</dbReference>